<dbReference type="AlphaFoldDB" id="A0D4V5"/>
<accession>A0D4V5</accession>
<evidence type="ECO:0000313" key="1">
    <source>
        <dbReference type="EMBL" id="CAK78072.1"/>
    </source>
</evidence>
<evidence type="ECO:0000313" key="2">
    <source>
        <dbReference type="Proteomes" id="UP000000600"/>
    </source>
</evidence>
<keyword evidence="2" id="KW-1185">Reference proteome</keyword>
<dbReference type="InParanoid" id="A0D4V5"/>
<dbReference type="KEGG" id="ptm:GSPATT00013519001"/>
<sequence>MLTEVQGARPQSAKKRVKERSVLDALHRVREWRRIFEQGKSQQNTNQPRISLQEAANLVQIPKKTLEDYVQIFKKVNLICRIEDFGNKRMGFLRKLIQINQAYIKTVAHIRKQKKNQFNNAKKEDPYQSKIKIEFEHNADVQNIKEEQLETVTIQEVKQEVKQEEQQPKLIFN</sequence>
<dbReference type="OrthoDB" id="286314at2759"/>
<dbReference type="HOGENOM" id="CLU_098462_2_0_1"/>
<dbReference type="OMA" id="VNLICRI"/>
<dbReference type="Proteomes" id="UP000000600">
    <property type="component" value="Unassembled WGS sequence"/>
</dbReference>
<protein>
    <submittedName>
        <fullName evidence="1">Uncharacterized protein</fullName>
    </submittedName>
</protein>
<gene>
    <name evidence="1" type="ORF">GSPATT00013519001</name>
</gene>
<dbReference type="RefSeq" id="XP_001445469.1">
    <property type="nucleotide sequence ID" value="XM_001445432.1"/>
</dbReference>
<reference evidence="1 2" key="1">
    <citation type="journal article" date="2006" name="Nature">
        <title>Global trends of whole-genome duplications revealed by the ciliate Paramecium tetraurelia.</title>
        <authorList>
            <consortium name="Genoscope"/>
            <person name="Aury J.-M."/>
            <person name="Jaillon O."/>
            <person name="Duret L."/>
            <person name="Noel B."/>
            <person name="Jubin C."/>
            <person name="Porcel B.M."/>
            <person name="Segurens B."/>
            <person name="Daubin V."/>
            <person name="Anthouard V."/>
            <person name="Aiach N."/>
            <person name="Arnaiz O."/>
            <person name="Billaut A."/>
            <person name="Beisson J."/>
            <person name="Blanc I."/>
            <person name="Bouhouche K."/>
            <person name="Camara F."/>
            <person name="Duharcourt S."/>
            <person name="Guigo R."/>
            <person name="Gogendeau D."/>
            <person name="Katinka M."/>
            <person name="Keller A.-M."/>
            <person name="Kissmehl R."/>
            <person name="Klotz C."/>
            <person name="Koll F."/>
            <person name="Le Moue A."/>
            <person name="Lepere C."/>
            <person name="Malinsky S."/>
            <person name="Nowacki M."/>
            <person name="Nowak J.K."/>
            <person name="Plattner H."/>
            <person name="Poulain J."/>
            <person name="Ruiz F."/>
            <person name="Serrano V."/>
            <person name="Zagulski M."/>
            <person name="Dessen P."/>
            <person name="Betermier M."/>
            <person name="Weissenbach J."/>
            <person name="Scarpelli C."/>
            <person name="Schachter V."/>
            <person name="Sperling L."/>
            <person name="Meyer E."/>
            <person name="Cohen J."/>
            <person name="Wincker P."/>
        </authorList>
    </citation>
    <scope>NUCLEOTIDE SEQUENCE [LARGE SCALE GENOMIC DNA]</scope>
    <source>
        <strain evidence="1 2">Stock d4-2</strain>
    </source>
</reference>
<dbReference type="GeneID" id="5031254"/>
<proteinExistence type="predicted"/>
<organism evidence="1 2">
    <name type="scientific">Paramecium tetraurelia</name>
    <dbReference type="NCBI Taxonomy" id="5888"/>
    <lineage>
        <taxon>Eukaryota</taxon>
        <taxon>Sar</taxon>
        <taxon>Alveolata</taxon>
        <taxon>Ciliophora</taxon>
        <taxon>Intramacronucleata</taxon>
        <taxon>Oligohymenophorea</taxon>
        <taxon>Peniculida</taxon>
        <taxon>Parameciidae</taxon>
        <taxon>Paramecium</taxon>
    </lineage>
</organism>
<dbReference type="EMBL" id="CT868296">
    <property type="protein sequence ID" value="CAK78072.1"/>
    <property type="molecule type" value="Genomic_DNA"/>
</dbReference>
<name>A0D4V5_PARTE</name>